<keyword evidence="2" id="KW-1185">Reference proteome</keyword>
<proteinExistence type="predicted"/>
<sequence>MYFQYRLTAILSIYQKPYIKFSDFLTYQIKFY</sequence>
<dbReference type="AlphaFoldDB" id="A0A6G0VQK1"/>
<evidence type="ECO:0000313" key="1">
    <source>
        <dbReference type="EMBL" id="KAF0702301.1"/>
    </source>
</evidence>
<reference evidence="1 2" key="1">
    <citation type="submission" date="2019-08" db="EMBL/GenBank/DDBJ databases">
        <title>Whole genome of Aphis craccivora.</title>
        <authorList>
            <person name="Voronova N.V."/>
            <person name="Shulinski R.S."/>
            <person name="Bandarenka Y.V."/>
            <person name="Zhorov D.G."/>
            <person name="Warner D."/>
        </authorList>
    </citation>
    <scope>NUCLEOTIDE SEQUENCE [LARGE SCALE GENOMIC DNA]</scope>
    <source>
        <strain evidence="1">180601</strain>
        <tissue evidence="1">Whole Body</tissue>
    </source>
</reference>
<organism evidence="1 2">
    <name type="scientific">Aphis craccivora</name>
    <name type="common">Cowpea aphid</name>
    <dbReference type="NCBI Taxonomy" id="307492"/>
    <lineage>
        <taxon>Eukaryota</taxon>
        <taxon>Metazoa</taxon>
        <taxon>Ecdysozoa</taxon>
        <taxon>Arthropoda</taxon>
        <taxon>Hexapoda</taxon>
        <taxon>Insecta</taxon>
        <taxon>Pterygota</taxon>
        <taxon>Neoptera</taxon>
        <taxon>Paraneoptera</taxon>
        <taxon>Hemiptera</taxon>
        <taxon>Sternorrhyncha</taxon>
        <taxon>Aphidomorpha</taxon>
        <taxon>Aphidoidea</taxon>
        <taxon>Aphididae</taxon>
        <taxon>Aphidini</taxon>
        <taxon>Aphis</taxon>
        <taxon>Aphis</taxon>
    </lineage>
</organism>
<evidence type="ECO:0000313" key="2">
    <source>
        <dbReference type="Proteomes" id="UP000478052"/>
    </source>
</evidence>
<gene>
    <name evidence="1" type="ORF">FWK35_00029853</name>
</gene>
<dbReference type="EMBL" id="VUJU01014340">
    <property type="protein sequence ID" value="KAF0702301.1"/>
    <property type="molecule type" value="Genomic_DNA"/>
</dbReference>
<name>A0A6G0VQK1_APHCR</name>
<protein>
    <submittedName>
        <fullName evidence="1">Uncharacterized protein</fullName>
    </submittedName>
</protein>
<accession>A0A6G0VQK1</accession>
<dbReference type="Proteomes" id="UP000478052">
    <property type="component" value="Unassembled WGS sequence"/>
</dbReference>
<comment type="caution">
    <text evidence="1">The sequence shown here is derived from an EMBL/GenBank/DDBJ whole genome shotgun (WGS) entry which is preliminary data.</text>
</comment>